<evidence type="ECO:0000313" key="3">
    <source>
        <dbReference type="Proteomes" id="UP000013111"/>
    </source>
</evidence>
<dbReference type="AlphaFoldDB" id="A0A831A391"/>
<feature type="chain" id="PRO_5032765033" evidence="1">
    <location>
        <begin position="30"/>
        <end position="193"/>
    </location>
</feature>
<dbReference type="PROSITE" id="PS51257">
    <property type="entry name" value="PROKAR_LIPOPROTEIN"/>
    <property type="match status" value="1"/>
</dbReference>
<keyword evidence="2" id="KW-0449">Lipoprotein</keyword>
<feature type="signal peptide" evidence="1">
    <location>
        <begin position="1"/>
        <end position="29"/>
    </location>
</feature>
<keyword evidence="1" id="KW-0732">Signal</keyword>
<evidence type="ECO:0000313" key="2">
    <source>
        <dbReference type="EMBL" id="CCO93423.1"/>
    </source>
</evidence>
<dbReference type="Gene3D" id="3.15.10.40">
    <property type="entry name" value="Uncharacterised protein PF07273, DUF1439"/>
    <property type="match status" value="1"/>
</dbReference>
<proteinExistence type="predicted"/>
<dbReference type="EMBL" id="CAPB01000011">
    <property type="protein sequence ID" value="CCO93423.1"/>
    <property type="molecule type" value="Genomic_DNA"/>
</dbReference>
<evidence type="ECO:0000256" key="1">
    <source>
        <dbReference type="SAM" id="SignalP"/>
    </source>
</evidence>
<accession>A0A831A391</accession>
<dbReference type="InterPro" id="IPR010835">
    <property type="entry name" value="DUF1439"/>
</dbReference>
<comment type="caution">
    <text evidence="2">The sequence shown here is derived from an EMBL/GenBank/DDBJ whole genome shotgun (WGS) entry which is preliminary data.</text>
</comment>
<reference evidence="2 3" key="2">
    <citation type="submission" date="2013-04" db="EMBL/GenBank/DDBJ databases">
        <title>Comparative genomics of 12 strains of Erwinia amylovora identifies a pan-genome with a large conserved core and provides insights into host specificity.</title>
        <authorList>
            <person name="Mann R.A."/>
            <person name="Smits T.H.M."/>
            <person name="Buehlmann A."/>
            <person name="Blom J."/>
            <person name="Goesmann A."/>
            <person name="Frey J.E."/>
            <person name="Plummer K.M."/>
            <person name="Beer S.V."/>
            <person name="Luck J."/>
            <person name="Duffy B."/>
            <person name="Rodoni B."/>
        </authorList>
    </citation>
    <scope>NUCLEOTIDE SEQUENCE [LARGE SCALE GENOMIC DNA]</scope>
    <source>
        <strain evidence="3">CFBP 1232</strain>
    </source>
</reference>
<dbReference type="Pfam" id="PF07273">
    <property type="entry name" value="DUF1439"/>
    <property type="match status" value="1"/>
</dbReference>
<gene>
    <name evidence="2" type="ORF">BN437_1487</name>
</gene>
<sequence length="193" mass="21480">MKQRNTVKKTIFSTSALLLALVVSGCNQIAQYSISEQEINQALAKHHRYEKNIGVAGLAEAHITLHNLHSQIGREEPDRVTLTGKADVSISSLFGPQQAEMNLTMKAQPVFNQQEGAIYLKDMELTDIQVQPVKMQGVLKTLTPYLNQSLKSYFNQKPAWVLSSDRSKAESLAKRFAKGLEVKPGELVIPFTE</sequence>
<reference evidence="2 3" key="1">
    <citation type="submission" date="2012-11" db="EMBL/GenBank/DDBJ databases">
        <authorList>
            <person name="Linke B."/>
        </authorList>
    </citation>
    <scope>NUCLEOTIDE SEQUENCE [LARGE SCALE GENOMIC DNA]</scope>
    <source>
        <strain evidence="3">CFBP 1232</strain>
    </source>
</reference>
<name>A0A831A391_ERWAM</name>
<dbReference type="NCBIfam" id="NF007894">
    <property type="entry name" value="PRK10598.1"/>
    <property type="match status" value="1"/>
</dbReference>
<organism evidence="2 3">
    <name type="scientific">Erwinia amylovora NBRC 12687 = CFBP 1232</name>
    <dbReference type="NCBI Taxonomy" id="1219359"/>
    <lineage>
        <taxon>Bacteria</taxon>
        <taxon>Pseudomonadati</taxon>
        <taxon>Pseudomonadota</taxon>
        <taxon>Gammaproteobacteria</taxon>
        <taxon>Enterobacterales</taxon>
        <taxon>Erwiniaceae</taxon>
        <taxon>Erwinia</taxon>
    </lineage>
</organism>
<dbReference type="Proteomes" id="UP000013111">
    <property type="component" value="Unassembled WGS sequence"/>
</dbReference>
<protein>
    <submittedName>
        <fullName evidence="2">Uncharacterized lipoprotein yceB</fullName>
    </submittedName>
</protein>